<dbReference type="PANTHER" id="PTHR38589">
    <property type="entry name" value="BLR0621 PROTEIN"/>
    <property type="match status" value="1"/>
</dbReference>
<feature type="signal peptide" evidence="1">
    <location>
        <begin position="1"/>
        <end position="19"/>
    </location>
</feature>
<protein>
    <submittedName>
        <fullName evidence="3">L,D-transpeptidase family protein</fullName>
    </submittedName>
</protein>
<dbReference type="PANTHER" id="PTHR38589:SF1">
    <property type="entry name" value="BLR0621 PROTEIN"/>
    <property type="match status" value="1"/>
</dbReference>
<dbReference type="InterPro" id="IPR005490">
    <property type="entry name" value="LD_TPept_cat_dom"/>
</dbReference>
<proteinExistence type="predicted"/>
<comment type="caution">
    <text evidence="3">The sequence shown here is derived from an EMBL/GenBank/DDBJ whole genome shotgun (WGS) entry which is preliminary data.</text>
</comment>
<organism evidence="3 4">
    <name type="scientific">Streptomyces montanisoli</name>
    <dbReference type="NCBI Taxonomy" id="2798581"/>
    <lineage>
        <taxon>Bacteria</taxon>
        <taxon>Bacillati</taxon>
        <taxon>Actinomycetota</taxon>
        <taxon>Actinomycetes</taxon>
        <taxon>Kitasatosporales</taxon>
        <taxon>Streptomycetaceae</taxon>
        <taxon>Streptomyces</taxon>
    </lineage>
</organism>
<feature type="domain" description="L,D-TPase catalytic" evidence="2">
    <location>
        <begin position="55"/>
        <end position="213"/>
    </location>
</feature>
<evidence type="ECO:0000259" key="2">
    <source>
        <dbReference type="Pfam" id="PF03734"/>
    </source>
</evidence>
<gene>
    <name evidence="3" type="ORF">JFN87_27995</name>
</gene>
<name>A0A940RY66_9ACTN</name>
<evidence type="ECO:0000313" key="3">
    <source>
        <dbReference type="EMBL" id="MBP0461275.1"/>
    </source>
</evidence>
<dbReference type="RefSeq" id="WP_209344410.1">
    <property type="nucleotide sequence ID" value="NZ_JAGIQL010000173.1"/>
</dbReference>
<keyword evidence="1" id="KW-0732">Signal</keyword>
<feature type="chain" id="PRO_5039476066" evidence="1">
    <location>
        <begin position="20"/>
        <end position="233"/>
    </location>
</feature>
<dbReference type="AlphaFoldDB" id="A0A940RY66"/>
<evidence type="ECO:0000256" key="1">
    <source>
        <dbReference type="SAM" id="SignalP"/>
    </source>
</evidence>
<dbReference type="Pfam" id="PF03734">
    <property type="entry name" value="YkuD"/>
    <property type="match status" value="1"/>
</dbReference>
<sequence length="233" mass="24069">MQTALVTASVLAALLTGTAATPSGGEPLPSALADTGGGSQLITVVAAGTAATTGTLTWWDERGGRWVEAGSAPARFGSHGLTEGTTRKQGTYTTPAGLYDLPYAFGNAAPPAGTRYPYRRATARSWWCEDNGSRAYNRWAEGLPADCAGSESEHLADYPTQYARAMVVGFNYDHPVHGRGAGIFLHVDGKGSTAGCVSVPADAMASILTWADPARHPHIAIGTAGGATALTKY</sequence>
<dbReference type="GO" id="GO:0016740">
    <property type="term" value="F:transferase activity"/>
    <property type="evidence" value="ECO:0007669"/>
    <property type="project" value="InterPro"/>
</dbReference>
<evidence type="ECO:0000313" key="4">
    <source>
        <dbReference type="Proteomes" id="UP000670475"/>
    </source>
</evidence>
<reference evidence="3" key="1">
    <citation type="submission" date="2021-03" db="EMBL/GenBank/DDBJ databases">
        <title>Whole genome sequence of Streptomyces bomunensis MMS17-BM035.</title>
        <authorList>
            <person name="Lee J.H."/>
        </authorList>
    </citation>
    <scope>NUCLEOTIDE SEQUENCE</scope>
    <source>
        <strain evidence="3">MMS17-BM035</strain>
    </source>
</reference>
<accession>A0A940RY66</accession>
<dbReference type="Proteomes" id="UP000670475">
    <property type="component" value="Unassembled WGS sequence"/>
</dbReference>
<keyword evidence="4" id="KW-1185">Reference proteome</keyword>
<dbReference type="EMBL" id="JAGIQL010000173">
    <property type="protein sequence ID" value="MBP0461275.1"/>
    <property type="molecule type" value="Genomic_DNA"/>
</dbReference>